<feature type="compositionally biased region" description="Pro residues" evidence="1">
    <location>
        <begin position="155"/>
        <end position="164"/>
    </location>
</feature>
<organism evidence="2">
    <name type="scientific">Puccinia triticina (isolate 1-1 / race 1 (BBBD))</name>
    <name type="common">Brown leaf rust fungus</name>
    <dbReference type="NCBI Taxonomy" id="630390"/>
    <lineage>
        <taxon>Eukaryota</taxon>
        <taxon>Fungi</taxon>
        <taxon>Dikarya</taxon>
        <taxon>Basidiomycota</taxon>
        <taxon>Pucciniomycotina</taxon>
        <taxon>Pucciniomycetes</taxon>
        <taxon>Pucciniales</taxon>
        <taxon>Pucciniaceae</taxon>
        <taxon>Puccinia</taxon>
    </lineage>
</organism>
<feature type="non-terminal residue" evidence="2">
    <location>
        <position position="1"/>
    </location>
</feature>
<reference evidence="3 4" key="3">
    <citation type="journal article" date="2017" name="G3 (Bethesda)">
        <title>Comparative analysis highlights variable genome content of wheat rusts and divergence of the mating loci.</title>
        <authorList>
            <person name="Cuomo C.A."/>
            <person name="Bakkeren G."/>
            <person name="Khalil H.B."/>
            <person name="Panwar V."/>
            <person name="Joly D."/>
            <person name="Linning R."/>
            <person name="Sakthikumar S."/>
            <person name="Song X."/>
            <person name="Adiconis X."/>
            <person name="Fan L."/>
            <person name="Goldberg J.M."/>
            <person name="Levin J.Z."/>
            <person name="Young S."/>
            <person name="Zeng Q."/>
            <person name="Anikster Y."/>
            <person name="Bruce M."/>
            <person name="Wang M."/>
            <person name="Yin C."/>
            <person name="McCallum B."/>
            <person name="Szabo L.J."/>
            <person name="Hulbert S."/>
            <person name="Chen X."/>
            <person name="Fellers J.P."/>
        </authorList>
    </citation>
    <scope>NUCLEOTIDE SEQUENCE</scope>
    <source>
        <strain evidence="4">Isolate 1-1 / race 1 (BBBD)</strain>
        <strain evidence="3">isolate 1-1 / race 1 (BBBD)</strain>
    </source>
</reference>
<proteinExistence type="predicted"/>
<feature type="region of interest" description="Disordered" evidence="1">
    <location>
        <begin position="122"/>
        <end position="207"/>
    </location>
</feature>
<dbReference type="EnsemblFungi" id="PTTG_09741-t43_1">
    <property type="protein sequence ID" value="PTTG_09741-t43_1-p1"/>
    <property type="gene ID" value="PTTG_09741"/>
</dbReference>
<accession>A0A180FWX7</accession>
<reference evidence="2" key="2">
    <citation type="submission" date="2016-05" db="EMBL/GenBank/DDBJ databases">
        <title>Comparative analysis highlights variable genome content of wheat rusts and divergence of the mating loci.</title>
        <authorList>
            <person name="Cuomo C.A."/>
            <person name="Bakkeren G."/>
            <person name="Szabo L."/>
            <person name="Khalil H."/>
            <person name="Joly D."/>
            <person name="Goldberg J."/>
            <person name="Young S."/>
            <person name="Zeng Q."/>
            <person name="Fellers J."/>
        </authorList>
    </citation>
    <scope>NUCLEOTIDE SEQUENCE [LARGE SCALE GENOMIC DNA]</scope>
    <source>
        <strain evidence="2">1-1 BBBD Race 1</strain>
    </source>
</reference>
<dbReference type="EMBL" id="ADAS02008885">
    <property type="protein sequence ID" value="OAV84970.1"/>
    <property type="molecule type" value="Genomic_DNA"/>
</dbReference>
<dbReference type="AlphaFoldDB" id="A0A180FWX7"/>
<name>A0A180FWX7_PUCT1</name>
<gene>
    <name evidence="2" type="ORF">PTTG_09741</name>
</gene>
<protein>
    <submittedName>
        <fullName evidence="2 3">Uncharacterized protein</fullName>
    </submittedName>
</protein>
<dbReference type="VEuPathDB" id="FungiDB:PTTG_09741"/>
<reference evidence="3" key="4">
    <citation type="submission" date="2025-05" db="UniProtKB">
        <authorList>
            <consortium name="EnsemblFungi"/>
        </authorList>
    </citation>
    <scope>IDENTIFICATION</scope>
    <source>
        <strain evidence="3">isolate 1-1 / race 1 (BBBD)</strain>
    </source>
</reference>
<evidence type="ECO:0000256" key="1">
    <source>
        <dbReference type="SAM" id="MobiDB-lite"/>
    </source>
</evidence>
<reference evidence="2" key="1">
    <citation type="submission" date="2009-11" db="EMBL/GenBank/DDBJ databases">
        <authorList>
            <consortium name="The Broad Institute Genome Sequencing Platform"/>
            <person name="Ward D."/>
            <person name="Feldgarden M."/>
            <person name="Earl A."/>
            <person name="Young S.K."/>
            <person name="Zeng Q."/>
            <person name="Koehrsen M."/>
            <person name="Alvarado L."/>
            <person name="Berlin A."/>
            <person name="Bochicchio J."/>
            <person name="Borenstein D."/>
            <person name="Chapman S.B."/>
            <person name="Chen Z."/>
            <person name="Engels R."/>
            <person name="Freedman E."/>
            <person name="Gellesch M."/>
            <person name="Goldberg J."/>
            <person name="Griggs A."/>
            <person name="Gujja S."/>
            <person name="Heilman E."/>
            <person name="Heiman D."/>
            <person name="Hepburn T."/>
            <person name="Howarth C."/>
            <person name="Jen D."/>
            <person name="Larson L."/>
            <person name="Lewis B."/>
            <person name="Mehta T."/>
            <person name="Park D."/>
            <person name="Pearson M."/>
            <person name="Roberts A."/>
            <person name="Saif S."/>
            <person name="Shea T."/>
            <person name="Shenoy N."/>
            <person name="Sisk P."/>
            <person name="Stolte C."/>
            <person name="Sykes S."/>
            <person name="Thomson T."/>
            <person name="Walk T."/>
            <person name="White J."/>
            <person name="Yandava C."/>
            <person name="Izard J."/>
            <person name="Baranova O.V."/>
            <person name="Blanton J.M."/>
            <person name="Tanner A.C."/>
            <person name="Dewhirst F.E."/>
            <person name="Haas B."/>
            <person name="Nusbaum C."/>
            <person name="Birren B."/>
        </authorList>
    </citation>
    <scope>NUCLEOTIDE SEQUENCE [LARGE SCALE GENOMIC DNA]</scope>
    <source>
        <strain evidence="2">1-1 BBBD Race 1</strain>
    </source>
</reference>
<sequence length="207" mass="22909">NPHPTNSSGPMELIPEDPEISGLVNLFNNQFNLFVQAREAQNLRTMKMILSQAATTQDMIEDIVGREETIRLCQDWIPRKELNDVERLIYNQGNTNQPQITAAPPSQNNPSLALILHSNHQPMMATPTPEPTNFQHRTREAGYQGPTPQSNPGAQAPPPPPQQPLRPEASVYCSHQLPPPSETSASFYTARGGSVIPPQHAPSSWRV</sequence>
<dbReference type="Proteomes" id="UP000005240">
    <property type="component" value="Unassembled WGS sequence"/>
</dbReference>
<keyword evidence="4" id="KW-1185">Reference proteome</keyword>
<evidence type="ECO:0000313" key="4">
    <source>
        <dbReference type="Proteomes" id="UP000005240"/>
    </source>
</evidence>
<evidence type="ECO:0000313" key="2">
    <source>
        <dbReference type="EMBL" id="OAV84970.1"/>
    </source>
</evidence>
<evidence type="ECO:0000313" key="3">
    <source>
        <dbReference type="EnsemblFungi" id="PTTG_09741-t43_1-p1"/>
    </source>
</evidence>